<dbReference type="SUPFAM" id="SSF51182">
    <property type="entry name" value="RmlC-like cupins"/>
    <property type="match status" value="1"/>
</dbReference>
<evidence type="ECO:0000313" key="3">
    <source>
        <dbReference type="Proteomes" id="UP000228949"/>
    </source>
</evidence>
<dbReference type="EMBL" id="PEVJ01000011">
    <property type="protein sequence ID" value="PIU98618.1"/>
    <property type="molecule type" value="Genomic_DNA"/>
</dbReference>
<sequence length="122" mass="14267">MSEKFEIKSDERGNLVEVFKFPGTGQIFYLTTNPGFTRGNHYHNRKIEKFCVIEGSALIRLRNRKTNEIKEYSVSGDRPEIVEMTLNWTHNIKNVGENEMKLLVWINEVFNPEDPDTFAEEV</sequence>
<dbReference type="Gene3D" id="2.60.120.10">
    <property type="entry name" value="Jelly Rolls"/>
    <property type="match status" value="1"/>
</dbReference>
<name>A0A2M7B664_9BACT</name>
<comment type="caution">
    <text evidence="2">The sequence shown here is derived from an EMBL/GenBank/DDBJ whole genome shotgun (WGS) entry which is preliminary data.</text>
</comment>
<dbReference type="InterPro" id="IPR029303">
    <property type="entry name" value="CapF_C"/>
</dbReference>
<evidence type="ECO:0000313" key="2">
    <source>
        <dbReference type="EMBL" id="PIU98618.1"/>
    </source>
</evidence>
<dbReference type="CDD" id="cd07007">
    <property type="entry name" value="cupin_CapF-like_C"/>
    <property type="match status" value="1"/>
</dbReference>
<organism evidence="2 3">
    <name type="scientific">Candidatus Wolfebacteria bacterium CG03_land_8_20_14_0_80_40_12</name>
    <dbReference type="NCBI Taxonomy" id="1975069"/>
    <lineage>
        <taxon>Bacteria</taxon>
        <taxon>Candidatus Wolfeibacteriota</taxon>
    </lineage>
</organism>
<feature type="domain" description="Capsular polysaccharide assembling protein CapF C-terminal" evidence="1">
    <location>
        <begin position="9"/>
        <end position="118"/>
    </location>
</feature>
<gene>
    <name evidence="2" type="ORF">COS61_00410</name>
</gene>
<protein>
    <recommendedName>
        <fullName evidence="1">Capsular polysaccharide assembling protein CapF C-terminal domain-containing protein</fullName>
    </recommendedName>
</protein>
<dbReference type="Proteomes" id="UP000228949">
    <property type="component" value="Unassembled WGS sequence"/>
</dbReference>
<reference evidence="3" key="1">
    <citation type="submission" date="2017-09" db="EMBL/GenBank/DDBJ databases">
        <title>Depth-based differentiation of microbial function through sediment-hosted aquifers and enrichment of novel symbionts in the deep terrestrial subsurface.</title>
        <authorList>
            <person name="Probst A.J."/>
            <person name="Ladd B."/>
            <person name="Jarett J.K."/>
            <person name="Geller-Mcgrath D.E."/>
            <person name="Sieber C.M.K."/>
            <person name="Emerson J.B."/>
            <person name="Anantharaman K."/>
            <person name="Thomas B.C."/>
            <person name="Malmstrom R."/>
            <person name="Stieglmeier M."/>
            <person name="Klingl A."/>
            <person name="Woyke T."/>
            <person name="Ryan C.M."/>
            <person name="Banfield J.F."/>
        </authorList>
    </citation>
    <scope>NUCLEOTIDE SEQUENCE [LARGE SCALE GENOMIC DNA]</scope>
</reference>
<dbReference type="InterPro" id="IPR011051">
    <property type="entry name" value="RmlC_Cupin_sf"/>
</dbReference>
<dbReference type="AlphaFoldDB" id="A0A2M7B664"/>
<proteinExistence type="predicted"/>
<dbReference type="InterPro" id="IPR014710">
    <property type="entry name" value="RmlC-like_jellyroll"/>
</dbReference>
<dbReference type="Pfam" id="PF14667">
    <property type="entry name" value="Polysacc_synt_C"/>
    <property type="match status" value="1"/>
</dbReference>
<evidence type="ECO:0000259" key="1">
    <source>
        <dbReference type="Pfam" id="PF14667"/>
    </source>
</evidence>
<accession>A0A2M7B664</accession>